<comment type="caution">
    <text evidence="4">The sequence shown here is derived from an EMBL/GenBank/DDBJ whole genome shotgun (WGS) entry which is preliminary data.</text>
</comment>
<dbReference type="InterPro" id="IPR032466">
    <property type="entry name" value="Metal_Hydrolase"/>
</dbReference>
<organism evidence="4 5">
    <name type="scientific">Kibdelosporangium philippinense</name>
    <dbReference type="NCBI Taxonomy" id="211113"/>
    <lineage>
        <taxon>Bacteria</taxon>
        <taxon>Bacillati</taxon>
        <taxon>Actinomycetota</taxon>
        <taxon>Actinomycetes</taxon>
        <taxon>Pseudonocardiales</taxon>
        <taxon>Pseudonocardiaceae</taxon>
        <taxon>Kibdelosporangium</taxon>
    </lineage>
</organism>
<evidence type="ECO:0000256" key="3">
    <source>
        <dbReference type="PROSITE-ProRule" id="PRU00679"/>
    </source>
</evidence>
<proteinExistence type="inferred from homology"/>
<name>A0ABS8Z7R8_9PSEU</name>
<evidence type="ECO:0000313" key="4">
    <source>
        <dbReference type="EMBL" id="MCE7003923.1"/>
    </source>
</evidence>
<sequence>MNAVRTVLGDIPPEELGICDAHDHLFLRTPALPGQELDDAAAALVEVQRFAALGGQSIVQWTPHGMGRQWDRLVEISRATGVHIVAATGLHQARHYGSLDDIWDRLAEVFIAELSWAGMIKVSGDFHGLDDHARHTMTAAAQAHRVTGAPIGVHLEGGTGGLAVLDLLCGRLEVPPHRVILGHLNRSPDLGMHRDLARSGAFLAFDGPSQANHGTDWRLFDCLAGLIEAGHVEQLLIGGDTTTAAARSRPGMSYLVRELQPSTTAAQCDLGVGS</sequence>
<dbReference type="EMBL" id="JAJVCN010000001">
    <property type="protein sequence ID" value="MCE7003923.1"/>
    <property type="molecule type" value="Genomic_DNA"/>
</dbReference>
<dbReference type="PANTHER" id="PTHR10819:SF3">
    <property type="entry name" value="PHOSPHOTRIESTERASE-RELATED PROTEIN"/>
    <property type="match status" value="1"/>
</dbReference>
<gene>
    <name evidence="4" type="ORF">LWC34_13950</name>
</gene>
<comment type="similarity">
    <text evidence="3">Belongs to the metallo-dependent hydrolases superfamily. Phosphotriesterase family.</text>
</comment>
<protein>
    <submittedName>
        <fullName evidence="4">Phosphotriesterase</fullName>
    </submittedName>
</protein>
<dbReference type="Proteomes" id="UP001521150">
    <property type="component" value="Unassembled WGS sequence"/>
</dbReference>
<dbReference type="Pfam" id="PF02126">
    <property type="entry name" value="PTE"/>
    <property type="match status" value="1"/>
</dbReference>
<reference evidence="4 5" key="1">
    <citation type="submission" date="2021-12" db="EMBL/GenBank/DDBJ databases">
        <title>Genome sequence of Kibdelosporangium philippinense ATCC 49844.</title>
        <authorList>
            <person name="Fedorov E.A."/>
            <person name="Omeragic M."/>
            <person name="Shalygina K.F."/>
            <person name="Maclea K.S."/>
        </authorList>
    </citation>
    <scope>NUCLEOTIDE SEQUENCE [LARGE SCALE GENOMIC DNA]</scope>
    <source>
        <strain evidence="4 5">ATCC 49844</strain>
    </source>
</reference>
<dbReference type="RefSeq" id="WP_233725473.1">
    <property type="nucleotide sequence ID" value="NZ_JAJVCN010000001.1"/>
</dbReference>
<dbReference type="InterPro" id="IPR001559">
    <property type="entry name" value="Phosphotriesterase"/>
</dbReference>
<dbReference type="SUPFAM" id="SSF51556">
    <property type="entry name" value="Metallo-dependent hydrolases"/>
    <property type="match status" value="1"/>
</dbReference>
<evidence type="ECO:0000256" key="2">
    <source>
        <dbReference type="ARBA" id="ARBA00022801"/>
    </source>
</evidence>
<accession>A0ABS8Z7R8</accession>
<dbReference type="PANTHER" id="PTHR10819">
    <property type="entry name" value="PHOSPHOTRIESTERASE-RELATED"/>
    <property type="match status" value="1"/>
</dbReference>
<evidence type="ECO:0000256" key="1">
    <source>
        <dbReference type="ARBA" id="ARBA00022723"/>
    </source>
</evidence>
<dbReference type="Gene3D" id="3.20.20.140">
    <property type="entry name" value="Metal-dependent hydrolases"/>
    <property type="match status" value="1"/>
</dbReference>
<keyword evidence="5" id="KW-1185">Reference proteome</keyword>
<dbReference type="PIRSF" id="PIRSF016839">
    <property type="entry name" value="PhP"/>
    <property type="match status" value="1"/>
</dbReference>
<keyword evidence="1" id="KW-0479">Metal-binding</keyword>
<dbReference type="PROSITE" id="PS51347">
    <property type="entry name" value="PHOSPHOTRIESTERASE_2"/>
    <property type="match status" value="1"/>
</dbReference>
<feature type="modified residue" description="N6-carboxylysine" evidence="3">
    <location>
        <position position="121"/>
    </location>
</feature>
<keyword evidence="2" id="KW-0378">Hydrolase</keyword>
<evidence type="ECO:0000313" key="5">
    <source>
        <dbReference type="Proteomes" id="UP001521150"/>
    </source>
</evidence>